<dbReference type="SUPFAM" id="SSF56037">
    <property type="entry name" value="PheT/TilS domain"/>
    <property type="match status" value="1"/>
</dbReference>
<dbReference type="GO" id="GO:0000287">
    <property type="term" value="F:magnesium ion binding"/>
    <property type="evidence" value="ECO:0007669"/>
    <property type="project" value="UniProtKB-UniRule"/>
</dbReference>
<evidence type="ECO:0000256" key="7">
    <source>
        <dbReference type="ARBA" id="ARBA00022723"/>
    </source>
</evidence>
<dbReference type="PROSITE" id="PS51447">
    <property type="entry name" value="FDX_ACB"/>
    <property type="match status" value="1"/>
</dbReference>
<comment type="catalytic activity">
    <reaction evidence="14 15">
        <text>tRNA(Phe) + L-phenylalanine + ATP = L-phenylalanyl-tRNA(Phe) + AMP + diphosphate + H(+)</text>
        <dbReference type="Rhea" id="RHEA:19413"/>
        <dbReference type="Rhea" id="RHEA-COMP:9668"/>
        <dbReference type="Rhea" id="RHEA-COMP:9699"/>
        <dbReference type="ChEBI" id="CHEBI:15378"/>
        <dbReference type="ChEBI" id="CHEBI:30616"/>
        <dbReference type="ChEBI" id="CHEBI:33019"/>
        <dbReference type="ChEBI" id="CHEBI:58095"/>
        <dbReference type="ChEBI" id="CHEBI:78442"/>
        <dbReference type="ChEBI" id="CHEBI:78531"/>
        <dbReference type="ChEBI" id="CHEBI:456215"/>
        <dbReference type="EC" id="6.1.1.20"/>
    </reaction>
</comment>
<dbReference type="AlphaFoldDB" id="A0A7G5IIB4"/>
<dbReference type="Gene3D" id="3.30.70.380">
    <property type="entry name" value="Ferrodoxin-fold anticodon-binding domain"/>
    <property type="match status" value="1"/>
</dbReference>
<comment type="subunit">
    <text evidence="3 15">Tetramer of two alpha and two beta subunits.</text>
</comment>
<evidence type="ECO:0000256" key="6">
    <source>
        <dbReference type="ARBA" id="ARBA00022598"/>
    </source>
</evidence>
<evidence type="ECO:0000256" key="16">
    <source>
        <dbReference type="PROSITE-ProRule" id="PRU00209"/>
    </source>
</evidence>
<evidence type="ECO:0000256" key="1">
    <source>
        <dbReference type="ARBA" id="ARBA00004496"/>
    </source>
</evidence>
<dbReference type="Gene3D" id="2.40.50.140">
    <property type="entry name" value="Nucleic acid-binding proteins"/>
    <property type="match status" value="1"/>
</dbReference>
<dbReference type="GO" id="GO:0005524">
    <property type="term" value="F:ATP binding"/>
    <property type="evidence" value="ECO:0007669"/>
    <property type="project" value="UniProtKB-UniRule"/>
</dbReference>
<dbReference type="NCBIfam" id="TIGR00472">
    <property type="entry name" value="pheT_bact"/>
    <property type="match status" value="1"/>
</dbReference>
<dbReference type="Pfam" id="PF03483">
    <property type="entry name" value="B3_4"/>
    <property type="match status" value="1"/>
</dbReference>
<dbReference type="SUPFAM" id="SSF50249">
    <property type="entry name" value="Nucleic acid-binding proteins"/>
    <property type="match status" value="1"/>
</dbReference>
<comment type="similarity">
    <text evidence="2 15">Belongs to the phenylalanyl-tRNA synthetase beta subunit family. Type 1 subfamily.</text>
</comment>
<dbReference type="InterPro" id="IPR036690">
    <property type="entry name" value="Fdx_antiC-bd_sf"/>
</dbReference>
<keyword evidence="12 15" id="KW-0648">Protein biosynthesis</keyword>
<dbReference type="InterPro" id="IPR005147">
    <property type="entry name" value="tRNA_synthase_B5-dom"/>
</dbReference>
<keyword evidence="8 15" id="KW-0547">Nucleotide-binding</keyword>
<dbReference type="Pfam" id="PF03147">
    <property type="entry name" value="FDX-ACB"/>
    <property type="match status" value="1"/>
</dbReference>
<dbReference type="Pfam" id="PF03484">
    <property type="entry name" value="B5"/>
    <property type="match status" value="1"/>
</dbReference>
<keyword evidence="9 15" id="KW-0067">ATP-binding</keyword>
<dbReference type="KEGG" id="sand:H3309_00880"/>
<dbReference type="SUPFAM" id="SSF54991">
    <property type="entry name" value="Anticodon-binding domain of PheRS"/>
    <property type="match status" value="1"/>
</dbReference>
<evidence type="ECO:0000313" key="20">
    <source>
        <dbReference type="EMBL" id="QMW23106.1"/>
    </source>
</evidence>
<dbReference type="GO" id="GO:0009328">
    <property type="term" value="C:phenylalanine-tRNA ligase complex"/>
    <property type="evidence" value="ECO:0007669"/>
    <property type="project" value="TreeGrafter"/>
</dbReference>
<evidence type="ECO:0000256" key="12">
    <source>
        <dbReference type="ARBA" id="ARBA00022917"/>
    </source>
</evidence>
<dbReference type="GO" id="GO:0000049">
    <property type="term" value="F:tRNA binding"/>
    <property type="evidence" value="ECO:0007669"/>
    <property type="project" value="UniProtKB-UniRule"/>
</dbReference>
<dbReference type="SMART" id="SM00874">
    <property type="entry name" value="B5"/>
    <property type="match status" value="1"/>
</dbReference>
<keyword evidence="13 15" id="KW-0030">Aminoacyl-tRNA synthetase</keyword>
<evidence type="ECO:0000256" key="13">
    <source>
        <dbReference type="ARBA" id="ARBA00023146"/>
    </source>
</evidence>
<dbReference type="FunFam" id="2.40.50.140:FF:000045">
    <property type="entry name" value="Phenylalanine--tRNA ligase beta subunit"/>
    <property type="match status" value="1"/>
</dbReference>
<dbReference type="SMART" id="SM00896">
    <property type="entry name" value="FDX-ACB"/>
    <property type="match status" value="1"/>
</dbReference>
<dbReference type="HAMAP" id="MF_00283">
    <property type="entry name" value="Phe_tRNA_synth_beta1"/>
    <property type="match status" value="1"/>
</dbReference>
<sequence>MKFTRSWLARYLDSDADAATIADALTRLGLEVESVSNPATALAPFVIAEVLSAEPHPQADKLQVLSVDAGSGAVQVVCGAPNARAGMKGVFGPPGAQVPGLDLTLKVAAIRGVESRGMMCSSRELGLGEEHDGIMDLAADAPVGVAYAAWAGLDDPLFDVAVTPNRQDCMGVYGIARDLAALGLGTLKPRPAPVLSEAFVSPLRIATEDTEGCPAFLARHVRGVVNGPSPAWLQRLLAAVGQKPISALVDITNYFSIGHGRPLHVYDVATLQGGLTARRARAGESVLALNGKSYALDPSMTVIADDAHVHDIGGIMGGMESGVSEATTEVLIEAAFFAPERIGATGRALGITSDARARFERGVDPAFVAPGLDLATAMVLELCGGEASAMAVAGGVPEAARTVAAYDPGQVARLAGIEVPAEEQRAILERLGFGVSGEARWTVTIPSWRRDVDGGADLVEEVVRLHGLDRVPATPLPRAEGVAKPTATAAQRLERRARRTLASRGLNEAITWSFIAEADAARFGGGVATVENPISAELAVMRPSLLPGLLAAAARNAARGLADVRLFEIGRRYRDDGEHATAALLLAGDRVPRDWRTGKALPFDAFDAKAEVMATLAALGVPVERLGVQAPAEGHYHPGRSARLVLGKAVLAQFGELHPSVTAELRGTVVAGEIMLDALPQRGAKRARAVFAPPALQAVTRDYAFVAPESLSADALLRAVAAADKALIVDVALFDRFSGGSLEPGQVSLGVQVTLQPAAATLTDAQLEAVGAAVVVAAAKLGATLRA</sequence>
<dbReference type="Pfam" id="PF01588">
    <property type="entry name" value="tRNA_bind"/>
    <property type="match status" value="1"/>
</dbReference>
<dbReference type="CDD" id="cd02796">
    <property type="entry name" value="tRNA_bind_bactPheRS"/>
    <property type="match status" value="1"/>
</dbReference>
<feature type="binding site" evidence="15">
    <location>
        <position position="460"/>
    </location>
    <ligand>
        <name>Mg(2+)</name>
        <dbReference type="ChEBI" id="CHEBI:18420"/>
        <note>shared with alpha subunit</note>
    </ligand>
</feature>
<dbReference type="InterPro" id="IPR033714">
    <property type="entry name" value="tRNA_bind_bactPheRS"/>
</dbReference>
<comment type="subcellular location">
    <subcellularLocation>
        <location evidence="1 15">Cytoplasm</location>
    </subcellularLocation>
</comment>
<dbReference type="SMART" id="SM00873">
    <property type="entry name" value="B3_4"/>
    <property type="match status" value="1"/>
</dbReference>
<dbReference type="InterPro" id="IPR012340">
    <property type="entry name" value="NA-bd_OB-fold"/>
</dbReference>
<evidence type="ECO:0000256" key="2">
    <source>
        <dbReference type="ARBA" id="ARBA00008653"/>
    </source>
</evidence>
<feature type="domain" description="B5" evidence="19">
    <location>
        <begin position="399"/>
        <end position="473"/>
    </location>
</feature>
<keyword evidence="7 15" id="KW-0479">Metal-binding</keyword>
<evidence type="ECO:0000256" key="5">
    <source>
        <dbReference type="ARBA" id="ARBA00022555"/>
    </source>
</evidence>
<comment type="cofactor">
    <cofactor evidence="15">
        <name>Mg(2+)</name>
        <dbReference type="ChEBI" id="CHEBI:18420"/>
    </cofactor>
    <text evidence="15">Binds 2 magnesium ions per tetramer.</text>
</comment>
<keyword evidence="4 15" id="KW-0963">Cytoplasm</keyword>
<dbReference type="InterPro" id="IPR045864">
    <property type="entry name" value="aa-tRNA-synth_II/BPL/LPL"/>
</dbReference>
<evidence type="ECO:0000256" key="10">
    <source>
        <dbReference type="ARBA" id="ARBA00022842"/>
    </source>
</evidence>
<dbReference type="SUPFAM" id="SSF46955">
    <property type="entry name" value="Putative DNA-binding domain"/>
    <property type="match status" value="1"/>
</dbReference>
<dbReference type="GO" id="GO:0006432">
    <property type="term" value="P:phenylalanyl-tRNA aminoacylation"/>
    <property type="evidence" value="ECO:0007669"/>
    <property type="project" value="UniProtKB-UniRule"/>
</dbReference>
<evidence type="ECO:0000256" key="14">
    <source>
        <dbReference type="ARBA" id="ARBA00049255"/>
    </source>
</evidence>
<reference evidence="20 21" key="1">
    <citation type="submission" date="2020-07" db="EMBL/GenBank/DDBJ databases">
        <title>Complete genome sequence for Sandaracinobacter sp. M6.</title>
        <authorList>
            <person name="Tang Y."/>
            <person name="Liu Q."/>
            <person name="Guo Z."/>
            <person name="Lei P."/>
            <person name="Huang B."/>
        </authorList>
    </citation>
    <scope>NUCLEOTIDE SEQUENCE [LARGE SCALE GENOMIC DNA]</scope>
    <source>
        <strain evidence="20 21">M6</strain>
    </source>
</reference>
<dbReference type="InterPro" id="IPR009061">
    <property type="entry name" value="DNA-bd_dom_put_sf"/>
</dbReference>
<dbReference type="InterPro" id="IPR004532">
    <property type="entry name" value="Phe-tRNA-ligase_IIc_bsu_bact"/>
</dbReference>
<evidence type="ECO:0000256" key="15">
    <source>
        <dbReference type="HAMAP-Rule" id="MF_00283"/>
    </source>
</evidence>
<proteinExistence type="inferred from homology"/>
<evidence type="ECO:0000313" key="21">
    <source>
        <dbReference type="Proteomes" id="UP000515292"/>
    </source>
</evidence>
<feature type="domain" description="FDX-ACB" evidence="18">
    <location>
        <begin position="694"/>
        <end position="786"/>
    </location>
</feature>
<dbReference type="SUPFAM" id="SSF55681">
    <property type="entry name" value="Class II aaRS and biotin synthetases"/>
    <property type="match status" value="1"/>
</dbReference>
<keyword evidence="10 15" id="KW-0460">Magnesium</keyword>
<dbReference type="PROSITE" id="PS50886">
    <property type="entry name" value="TRBD"/>
    <property type="match status" value="1"/>
</dbReference>
<organism evidence="20 21">
    <name type="scientific">Sandaracinobacteroides saxicola</name>
    <dbReference type="NCBI Taxonomy" id="2759707"/>
    <lineage>
        <taxon>Bacteria</taxon>
        <taxon>Pseudomonadati</taxon>
        <taxon>Pseudomonadota</taxon>
        <taxon>Alphaproteobacteria</taxon>
        <taxon>Sphingomonadales</taxon>
        <taxon>Sphingosinicellaceae</taxon>
        <taxon>Sandaracinobacteroides</taxon>
    </lineage>
</organism>
<dbReference type="InterPro" id="IPR005146">
    <property type="entry name" value="B3/B4_tRNA-bd"/>
</dbReference>
<dbReference type="Gene3D" id="3.30.56.10">
    <property type="match status" value="2"/>
</dbReference>
<dbReference type="PROSITE" id="PS51483">
    <property type="entry name" value="B5"/>
    <property type="match status" value="1"/>
</dbReference>
<dbReference type="CDD" id="cd00769">
    <property type="entry name" value="PheRS_beta_core"/>
    <property type="match status" value="1"/>
</dbReference>
<feature type="domain" description="TRNA-binding" evidence="17">
    <location>
        <begin position="39"/>
        <end position="148"/>
    </location>
</feature>
<evidence type="ECO:0000256" key="9">
    <source>
        <dbReference type="ARBA" id="ARBA00022840"/>
    </source>
</evidence>
<dbReference type="PANTHER" id="PTHR10947">
    <property type="entry name" value="PHENYLALANYL-TRNA SYNTHETASE BETA CHAIN AND LEUCINE-RICH REPEAT-CONTAINING PROTEIN 47"/>
    <property type="match status" value="1"/>
</dbReference>
<evidence type="ECO:0000259" key="17">
    <source>
        <dbReference type="PROSITE" id="PS50886"/>
    </source>
</evidence>
<evidence type="ECO:0000259" key="18">
    <source>
        <dbReference type="PROSITE" id="PS51447"/>
    </source>
</evidence>
<dbReference type="PANTHER" id="PTHR10947:SF0">
    <property type="entry name" value="PHENYLALANINE--TRNA LIGASE BETA SUBUNIT"/>
    <property type="match status" value="1"/>
</dbReference>
<dbReference type="InterPro" id="IPR045060">
    <property type="entry name" value="Phe-tRNA-ligase_IIc_bsu"/>
</dbReference>
<dbReference type="InterPro" id="IPR020825">
    <property type="entry name" value="Phe-tRNA_synthase-like_B3/B4"/>
</dbReference>
<keyword evidence="11 16" id="KW-0694">RNA-binding</keyword>
<dbReference type="Pfam" id="PF17759">
    <property type="entry name" value="tRNA_synthFbeta"/>
    <property type="match status" value="1"/>
</dbReference>
<dbReference type="InterPro" id="IPR041616">
    <property type="entry name" value="PheRS_beta_core"/>
</dbReference>
<feature type="binding site" evidence="15">
    <location>
        <position position="461"/>
    </location>
    <ligand>
        <name>Mg(2+)</name>
        <dbReference type="ChEBI" id="CHEBI:18420"/>
        <note>shared with alpha subunit</note>
    </ligand>
</feature>
<dbReference type="EC" id="6.1.1.20" evidence="15"/>
<evidence type="ECO:0000256" key="3">
    <source>
        <dbReference type="ARBA" id="ARBA00011209"/>
    </source>
</evidence>
<name>A0A7G5IIB4_9SPHN</name>
<evidence type="ECO:0000256" key="8">
    <source>
        <dbReference type="ARBA" id="ARBA00022741"/>
    </source>
</evidence>
<keyword evidence="6 15" id="KW-0436">Ligase</keyword>
<protein>
    <recommendedName>
        <fullName evidence="15">Phenylalanine--tRNA ligase beta subunit</fullName>
        <ecNumber evidence="15">6.1.1.20</ecNumber>
    </recommendedName>
    <alternativeName>
        <fullName evidence="15">Phenylalanyl-tRNA synthetase beta subunit</fullName>
        <shortName evidence="15">PheRS</shortName>
    </alternativeName>
</protein>
<feature type="binding site" evidence="15">
    <location>
        <position position="457"/>
    </location>
    <ligand>
        <name>Mg(2+)</name>
        <dbReference type="ChEBI" id="CHEBI:18420"/>
        <note>shared with alpha subunit</note>
    </ligand>
</feature>
<dbReference type="GO" id="GO:0004826">
    <property type="term" value="F:phenylalanine-tRNA ligase activity"/>
    <property type="evidence" value="ECO:0007669"/>
    <property type="project" value="UniProtKB-UniRule"/>
</dbReference>
<keyword evidence="5 16" id="KW-0820">tRNA-binding</keyword>
<evidence type="ECO:0000256" key="4">
    <source>
        <dbReference type="ARBA" id="ARBA00022490"/>
    </source>
</evidence>
<evidence type="ECO:0000256" key="11">
    <source>
        <dbReference type="ARBA" id="ARBA00022884"/>
    </source>
</evidence>
<dbReference type="InterPro" id="IPR002547">
    <property type="entry name" value="tRNA-bd_dom"/>
</dbReference>
<dbReference type="Gene3D" id="3.30.930.10">
    <property type="entry name" value="Bira Bifunctional Protein, Domain 2"/>
    <property type="match status" value="1"/>
</dbReference>
<keyword evidence="21" id="KW-1185">Reference proteome</keyword>
<evidence type="ECO:0000259" key="19">
    <source>
        <dbReference type="PROSITE" id="PS51483"/>
    </source>
</evidence>
<accession>A0A7G5IIB4</accession>
<dbReference type="Proteomes" id="UP000515292">
    <property type="component" value="Chromosome"/>
</dbReference>
<dbReference type="Gene3D" id="3.50.40.10">
    <property type="entry name" value="Phenylalanyl-trna Synthetase, Chain B, domain 3"/>
    <property type="match status" value="1"/>
</dbReference>
<dbReference type="RefSeq" id="WP_182296631.1">
    <property type="nucleotide sequence ID" value="NZ_CP059851.1"/>
</dbReference>
<dbReference type="EMBL" id="CP059851">
    <property type="protein sequence ID" value="QMW23106.1"/>
    <property type="molecule type" value="Genomic_DNA"/>
</dbReference>
<dbReference type="NCBIfam" id="NF045760">
    <property type="entry name" value="YtpR"/>
    <property type="match status" value="1"/>
</dbReference>
<dbReference type="InterPro" id="IPR005121">
    <property type="entry name" value="Fdx_antiC-bd"/>
</dbReference>
<feature type="binding site" evidence="15">
    <location>
        <position position="451"/>
    </location>
    <ligand>
        <name>Mg(2+)</name>
        <dbReference type="ChEBI" id="CHEBI:18420"/>
        <note>shared with alpha subunit</note>
    </ligand>
</feature>
<gene>
    <name evidence="15" type="primary">pheT</name>
    <name evidence="20" type="ORF">H3309_00880</name>
</gene>